<gene>
    <name evidence="1" type="ORF">GCM10010913_39090</name>
</gene>
<sequence length="151" mass="17591">MIEVSLDTIQTGVIRSLAERFPKIPVYSGRIAKAEGPYFYAELLKTSQEQELNLRYHRVCSFQVQYVTRAEPESLDMSVLDVAEQLYELFRELDIDGARYTGTQMRHEVRNGILHFDFSFHFLVWLPPVDESKMRTLKEEGILKDGSKQEN</sequence>
<dbReference type="InterPro" id="IPR049254">
    <property type="entry name" value="Phage_tail_terminator"/>
</dbReference>
<organism evidence="1 2">
    <name type="scientific">Paenibacillus aceti</name>
    <dbReference type="NCBI Taxonomy" id="1820010"/>
    <lineage>
        <taxon>Bacteria</taxon>
        <taxon>Bacillati</taxon>
        <taxon>Bacillota</taxon>
        <taxon>Bacilli</taxon>
        <taxon>Bacillales</taxon>
        <taxon>Paenibacillaceae</taxon>
        <taxon>Paenibacillus</taxon>
    </lineage>
</organism>
<evidence type="ECO:0000313" key="1">
    <source>
        <dbReference type="EMBL" id="GGG13488.1"/>
    </source>
</evidence>
<dbReference type="EMBL" id="BMIW01000036">
    <property type="protein sequence ID" value="GGG13488.1"/>
    <property type="molecule type" value="Genomic_DNA"/>
</dbReference>
<evidence type="ECO:0000313" key="2">
    <source>
        <dbReference type="Proteomes" id="UP000608420"/>
    </source>
</evidence>
<dbReference type="Proteomes" id="UP000608420">
    <property type="component" value="Unassembled WGS sequence"/>
</dbReference>
<accession>A0ABQ1W4J7</accession>
<dbReference type="Pfam" id="PF20765">
    <property type="entry name" value="Phage_tail_terminator_8"/>
    <property type="match status" value="1"/>
</dbReference>
<reference evidence="2" key="1">
    <citation type="journal article" date="2019" name="Int. J. Syst. Evol. Microbiol.">
        <title>The Global Catalogue of Microorganisms (GCM) 10K type strain sequencing project: providing services to taxonomists for standard genome sequencing and annotation.</title>
        <authorList>
            <consortium name="The Broad Institute Genomics Platform"/>
            <consortium name="The Broad Institute Genome Sequencing Center for Infectious Disease"/>
            <person name="Wu L."/>
            <person name="Ma J."/>
        </authorList>
    </citation>
    <scope>NUCLEOTIDE SEQUENCE [LARGE SCALE GENOMIC DNA]</scope>
    <source>
        <strain evidence="2">CGMCC 1.15420</strain>
    </source>
</reference>
<evidence type="ECO:0008006" key="3">
    <source>
        <dbReference type="Google" id="ProtNLM"/>
    </source>
</evidence>
<keyword evidence="2" id="KW-1185">Reference proteome</keyword>
<name>A0ABQ1W4J7_9BACL</name>
<proteinExistence type="predicted"/>
<protein>
    <recommendedName>
        <fullName evidence="3">DUF3168 domain-containing protein</fullName>
    </recommendedName>
</protein>
<comment type="caution">
    <text evidence="1">The sequence shown here is derived from an EMBL/GenBank/DDBJ whole genome shotgun (WGS) entry which is preliminary data.</text>
</comment>
<dbReference type="RefSeq" id="WP_120462852.1">
    <property type="nucleotide sequence ID" value="NZ_BMIW01000036.1"/>
</dbReference>